<dbReference type="AlphaFoldDB" id="D3FBZ4"/>
<proteinExistence type="predicted"/>
<evidence type="ECO:0000313" key="1">
    <source>
        <dbReference type="EMBL" id="ADB51409.1"/>
    </source>
</evidence>
<dbReference type="RefSeq" id="WP_012934460.1">
    <property type="nucleotide sequence ID" value="NC_013739.1"/>
</dbReference>
<reference evidence="1 2" key="1">
    <citation type="journal article" date="2010" name="Stand. Genomic Sci.">
        <title>Complete genome sequence of Conexibacter woesei type strain (ID131577).</title>
        <authorList>
            <person name="Pukall R."/>
            <person name="Lapidus A."/>
            <person name="Glavina Del Rio T."/>
            <person name="Copeland A."/>
            <person name="Tice H."/>
            <person name="Cheng J.-F."/>
            <person name="Lucas S."/>
            <person name="Chen F."/>
            <person name="Nolan M."/>
            <person name="Bruce D."/>
            <person name="Goodwin L."/>
            <person name="Pitluck S."/>
            <person name="Mavromatis K."/>
            <person name="Ivanova N."/>
            <person name="Ovchinnikova G."/>
            <person name="Pati A."/>
            <person name="Chen A."/>
            <person name="Palaniappan K."/>
            <person name="Land M."/>
            <person name="Hauser L."/>
            <person name="Chang Y.-J."/>
            <person name="Jeffries C.D."/>
            <person name="Chain P."/>
            <person name="Meincke L."/>
            <person name="Sims D."/>
            <person name="Brettin T."/>
            <person name="Detter J.C."/>
            <person name="Rohde M."/>
            <person name="Goeker M."/>
            <person name="Bristow J."/>
            <person name="Eisen J.A."/>
            <person name="Markowitz V."/>
            <person name="Kyrpides N.C."/>
            <person name="Klenk H.-P."/>
            <person name="Hugenholtz P."/>
        </authorList>
    </citation>
    <scope>NUCLEOTIDE SEQUENCE [LARGE SCALE GENOMIC DNA]</scope>
    <source>
        <strain evidence="2">DSM 14684 / CIP 108061 / JCM 11494 / NBRC 100937 / ID131577</strain>
    </source>
</reference>
<protein>
    <recommendedName>
        <fullName evidence="3">Metallo-beta-lactamase domain-containing protein</fullName>
    </recommendedName>
</protein>
<gene>
    <name evidence="1" type="ordered locus">Cwoe_2990</name>
</gene>
<dbReference type="STRING" id="469383.Cwoe_2990"/>
<dbReference type="Pfam" id="PF13483">
    <property type="entry name" value="Lactamase_B_3"/>
    <property type="match status" value="1"/>
</dbReference>
<accession>D3FBZ4</accession>
<evidence type="ECO:0008006" key="3">
    <source>
        <dbReference type="Google" id="ProtNLM"/>
    </source>
</evidence>
<sequence>MAGSGAASDDVAALRELERVPLALPAGLTVDWLGVSGYRLTYDGVALFVDPYVSRIPLRDVLLRRVALPDPALVERYAGAGEGAAAGGSVAGVLVGHTHFDHAVDAPAIARRFGCRAYGSASLGTLMRLHGLGELAVEVEPYRRYELGPFVVSFTPSRHSKLLFGRKVPMAGELTCEQLDGLRMGAYRCGQVWGIRIEVADVSFYHQGSANLIDEALRPERVDVFLAGVAGRSVTPRYWERVLGKLDPRVVVPTHYDDFFKPLGAELGFTARVRLGEVPDEIAAVSRDAAVAALPRTDRVPAPAPARPRPPG</sequence>
<name>D3FBZ4_CONWI</name>
<dbReference type="InterPro" id="IPR050114">
    <property type="entry name" value="UPF0173_UPF0282_UlaG_hydrolase"/>
</dbReference>
<dbReference type="SUPFAM" id="SSF56281">
    <property type="entry name" value="Metallo-hydrolase/oxidoreductase"/>
    <property type="match status" value="1"/>
</dbReference>
<dbReference type="EMBL" id="CP001854">
    <property type="protein sequence ID" value="ADB51409.1"/>
    <property type="molecule type" value="Genomic_DNA"/>
</dbReference>
<dbReference type="OrthoDB" id="9789133at2"/>
<dbReference type="PANTHER" id="PTHR43546">
    <property type="entry name" value="UPF0173 METAL-DEPENDENT HYDROLASE MJ1163-RELATED"/>
    <property type="match status" value="1"/>
</dbReference>
<dbReference type="eggNOG" id="COG2220">
    <property type="taxonomic scope" value="Bacteria"/>
</dbReference>
<dbReference type="Gene3D" id="3.60.15.10">
    <property type="entry name" value="Ribonuclease Z/Hydroxyacylglutathione hydrolase-like"/>
    <property type="match status" value="1"/>
</dbReference>
<dbReference type="KEGG" id="cwo:Cwoe_2990"/>
<dbReference type="PANTHER" id="PTHR43546:SF3">
    <property type="entry name" value="UPF0173 METAL-DEPENDENT HYDROLASE MJ1163"/>
    <property type="match status" value="1"/>
</dbReference>
<reference evidence="2" key="2">
    <citation type="submission" date="2010-01" db="EMBL/GenBank/DDBJ databases">
        <title>The complete genome of Conexibacter woesei DSM 14684.</title>
        <authorList>
            <consortium name="US DOE Joint Genome Institute (JGI-PGF)"/>
            <person name="Lucas S."/>
            <person name="Copeland A."/>
            <person name="Lapidus A."/>
            <person name="Glavina del Rio T."/>
            <person name="Dalin E."/>
            <person name="Tice H."/>
            <person name="Bruce D."/>
            <person name="Goodwin L."/>
            <person name="Pitluck S."/>
            <person name="Kyrpides N."/>
            <person name="Mavromatis K."/>
            <person name="Ivanova N."/>
            <person name="Mikhailova N."/>
            <person name="Chertkov O."/>
            <person name="Brettin T."/>
            <person name="Detter J.C."/>
            <person name="Han C."/>
            <person name="Larimer F."/>
            <person name="Land M."/>
            <person name="Hauser L."/>
            <person name="Markowitz V."/>
            <person name="Cheng J.-F."/>
            <person name="Hugenholtz P."/>
            <person name="Woyke T."/>
            <person name="Wu D."/>
            <person name="Pukall R."/>
            <person name="Steenblock K."/>
            <person name="Schneider S."/>
            <person name="Klenk H.-P."/>
            <person name="Eisen J.A."/>
        </authorList>
    </citation>
    <scope>NUCLEOTIDE SEQUENCE [LARGE SCALE GENOMIC DNA]</scope>
    <source>
        <strain evidence="2">DSM 14684 / CIP 108061 / JCM 11494 / NBRC 100937 / ID131577</strain>
    </source>
</reference>
<keyword evidence="2" id="KW-1185">Reference proteome</keyword>
<evidence type="ECO:0000313" key="2">
    <source>
        <dbReference type="Proteomes" id="UP000008229"/>
    </source>
</evidence>
<dbReference type="Proteomes" id="UP000008229">
    <property type="component" value="Chromosome"/>
</dbReference>
<dbReference type="HOGENOM" id="CLU_070266_0_0_11"/>
<dbReference type="InterPro" id="IPR036866">
    <property type="entry name" value="RibonucZ/Hydroxyglut_hydro"/>
</dbReference>
<organism evidence="1 2">
    <name type="scientific">Conexibacter woesei (strain DSM 14684 / CCUG 47730 / CIP 108061 / JCM 11494 / NBRC 100937 / ID131577)</name>
    <dbReference type="NCBI Taxonomy" id="469383"/>
    <lineage>
        <taxon>Bacteria</taxon>
        <taxon>Bacillati</taxon>
        <taxon>Actinomycetota</taxon>
        <taxon>Thermoleophilia</taxon>
        <taxon>Solirubrobacterales</taxon>
        <taxon>Conexibacteraceae</taxon>
        <taxon>Conexibacter</taxon>
    </lineage>
</organism>